<dbReference type="AlphaFoldDB" id="A0A1U0Z6I1"/>
<evidence type="ECO:0000313" key="2">
    <source>
        <dbReference type="Proteomes" id="UP000190074"/>
    </source>
</evidence>
<evidence type="ECO:0000313" key="1">
    <source>
        <dbReference type="EMBL" id="SKM83973.1"/>
    </source>
</evidence>
<dbReference type="Proteomes" id="UP000190074">
    <property type="component" value="Unassembled WGS sequence"/>
</dbReference>
<sequence length="58" mass="6259">MLLVANDIVGRTNDSGEGTTMGDNVNGPTEDEIYAAIAVLANTERYSVKDNELDDWIA</sequence>
<proteinExistence type="predicted"/>
<protein>
    <submittedName>
        <fullName evidence="1">Uncharacterized protein</fullName>
    </submittedName>
</protein>
<gene>
    <name evidence="1" type="ORF">SAMEA2259716_05255</name>
</gene>
<dbReference type="EMBL" id="FVGW01000016">
    <property type="protein sequence ID" value="SKM83973.1"/>
    <property type="molecule type" value="Genomic_DNA"/>
</dbReference>
<reference evidence="1 2" key="1">
    <citation type="submission" date="2016-11" db="EMBL/GenBank/DDBJ databases">
        <authorList>
            <consortium name="Pathogen Informatics"/>
        </authorList>
    </citation>
    <scope>NUCLEOTIDE SEQUENCE [LARGE SCALE GENOMIC DNA]</scope>
    <source>
        <strain evidence="1 2">911</strain>
    </source>
</reference>
<organism evidence="1 2">
    <name type="scientific">Mycobacteroides abscessus subsp. massiliense</name>
    <dbReference type="NCBI Taxonomy" id="1962118"/>
    <lineage>
        <taxon>Bacteria</taxon>
        <taxon>Bacillati</taxon>
        <taxon>Actinomycetota</taxon>
        <taxon>Actinomycetes</taxon>
        <taxon>Mycobacteriales</taxon>
        <taxon>Mycobacteriaceae</taxon>
        <taxon>Mycobacteroides</taxon>
        <taxon>Mycobacteroides abscessus</taxon>
    </lineage>
</organism>
<accession>A0A1U0Z6I1</accession>
<name>A0A1U0Z6I1_9MYCO</name>